<dbReference type="InterPro" id="IPR050300">
    <property type="entry name" value="GDXG_lipolytic_enzyme"/>
</dbReference>
<evidence type="ECO:0000259" key="2">
    <source>
        <dbReference type="Pfam" id="PF20434"/>
    </source>
</evidence>
<keyword evidence="4" id="KW-1185">Reference proteome</keyword>
<gene>
    <name evidence="3" type="ORF">Lade_2030</name>
</gene>
<accession>A0A0W0R0W1</accession>
<dbReference type="Gene3D" id="3.40.50.1820">
    <property type="entry name" value="alpha/beta hydrolase"/>
    <property type="match status" value="1"/>
</dbReference>
<keyword evidence="1 3" id="KW-0378">Hydrolase</keyword>
<reference evidence="3 4" key="1">
    <citation type="submission" date="2015-11" db="EMBL/GenBank/DDBJ databases">
        <title>Identification of large and diverse effector repertoires of 38 Legionella species.</title>
        <authorList>
            <person name="Burstein D."/>
            <person name="Amaro F."/>
            <person name="Zusman T."/>
            <person name="Lifshitz Z."/>
            <person name="Cohen O."/>
            <person name="Gilbert J.A."/>
            <person name="Pupko T."/>
            <person name="Shuman H.A."/>
            <person name="Segal G."/>
        </authorList>
    </citation>
    <scope>NUCLEOTIDE SEQUENCE [LARGE SCALE GENOMIC DNA]</scope>
    <source>
        <strain evidence="3 4">1762-AUS-E</strain>
    </source>
</reference>
<dbReference type="GO" id="GO:0016787">
    <property type="term" value="F:hydrolase activity"/>
    <property type="evidence" value="ECO:0007669"/>
    <property type="project" value="UniProtKB-KW"/>
</dbReference>
<dbReference type="SUPFAM" id="SSF53474">
    <property type="entry name" value="alpha/beta-Hydrolases"/>
    <property type="match status" value="1"/>
</dbReference>
<proteinExistence type="predicted"/>
<evidence type="ECO:0000313" key="3">
    <source>
        <dbReference type="EMBL" id="KTC64736.1"/>
    </source>
</evidence>
<dbReference type="AlphaFoldDB" id="A0A0W0R0W1"/>
<protein>
    <submittedName>
        <fullName evidence="3">Alpha/beta hydrolase family protein</fullName>
    </submittedName>
</protein>
<sequence>MLKLITPKEINALPSKPADEIYFYGKHAKQFLEIRRPVSFAKKGLNATIVIIHGGCWKSYYANCKNTAALADALRDHGYLTINLEYRAIDHEGGGWPGTFNDISMGINYLQQIADVERLDSKQVIAIGHSSGGHLAMWALARHKLELNSSLFQPLAIELRGAIALGGASDLKKHFQHFNNICGEDTLINLFNGTPEQNLENYQQGTAAGLLPIAKPQVYITGEVDLAVPPSFAESFFQLAQEKGDSTFVECISVKDVGHHEYNDPRHDIFSLILKHTKGILRNNPHT</sequence>
<dbReference type="InterPro" id="IPR049492">
    <property type="entry name" value="BD-FAE-like_dom"/>
</dbReference>
<dbReference type="Proteomes" id="UP000054859">
    <property type="component" value="Unassembled WGS sequence"/>
</dbReference>
<dbReference type="EMBL" id="LNKA01000019">
    <property type="protein sequence ID" value="KTC64736.1"/>
    <property type="molecule type" value="Genomic_DNA"/>
</dbReference>
<name>A0A0W0R0W1_9GAMM</name>
<dbReference type="Pfam" id="PF20434">
    <property type="entry name" value="BD-FAE"/>
    <property type="match status" value="1"/>
</dbReference>
<evidence type="ECO:0000313" key="4">
    <source>
        <dbReference type="Proteomes" id="UP000054859"/>
    </source>
</evidence>
<dbReference type="RefSeq" id="WP_058463084.1">
    <property type="nucleotide sequence ID" value="NZ_CAAAHS010000001.1"/>
</dbReference>
<dbReference type="PANTHER" id="PTHR48081">
    <property type="entry name" value="AB HYDROLASE SUPERFAMILY PROTEIN C4A8.06C"/>
    <property type="match status" value="1"/>
</dbReference>
<dbReference type="InterPro" id="IPR029058">
    <property type="entry name" value="AB_hydrolase_fold"/>
</dbReference>
<comment type="caution">
    <text evidence="3">The sequence shown here is derived from an EMBL/GenBank/DDBJ whole genome shotgun (WGS) entry which is preliminary data.</text>
</comment>
<evidence type="ECO:0000256" key="1">
    <source>
        <dbReference type="ARBA" id="ARBA00022801"/>
    </source>
</evidence>
<dbReference type="OrthoDB" id="255603at2"/>
<dbReference type="PATRIC" id="fig|45056.6.peg.2097"/>
<organism evidence="3 4">
    <name type="scientific">Legionella adelaidensis</name>
    <dbReference type="NCBI Taxonomy" id="45056"/>
    <lineage>
        <taxon>Bacteria</taxon>
        <taxon>Pseudomonadati</taxon>
        <taxon>Pseudomonadota</taxon>
        <taxon>Gammaproteobacteria</taxon>
        <taxon>Legionellales</taxon>
        <taxon>Legionellaceae</taxon>
        <taxon>Legionella</taxon>
    </lineage>
</organism>
<feature type="domain" description="BD-FAE-like" evidence="2">
    <location>
        <begin position="45"/>
        <end position="236"/>
    </location>
</feature>